<evidence type="ECO:0000313" key="11">
    <source>
        <dbReference type="Proteomes" id="UP001558481"/>
    </source>
</evidence>
<keyword evidence="3" id="KW-0813">Transport</keyword>
<comment type="caution">
    <text evidence="10">The sequence shown here is derived from an EMBL/GenBank/DDBJ whole genome shotgun (WGS) entry which is preliminary data.</text>
</comment>
<feature type="transmembrane region" description="Helical" evidence="9">
    <location>
        <begin position="110"/>
        <end position="131"/>
    </location>
</feature>
<evidence type="ECO:0000256" key="8">
    <source>
        <dbReference type="SAM" id="MobiDB-lite"/>
    </source>
</evidence>
<evidence type="ECO:0000256" key="2">
    <source>
        <dbReference type="ARBA" id="ARBA00009773"/>
    </source>
</evidence>
<dbReference type="Proteomes" id="UP001558481">
    <property type="component" value="Unassembled WGS sequence"/>
</dbReference>
<feature type="transmembrane region" description="Helical" evidence="9">
    <location>
        <begin position="321"/>
        <end position="340"/>
    </location>
</feature>
<dbReference type="EMBL" id="JAYWLU010000002">
    <property type="protein sequence ID" value="MEX3593722.1"/>
    <property type="molecule type" value="Genomic_DNA"/>
</dbReference>
<reference evidence="10 11" key="1">
    <citation type="journal article" date="2024" name="Fungal Genet. Biol.">
        <title>The porcine skin microbiome exhibits broad fungal antagonism.</title>
        <authorList>
            <person name="De La Cruz K.F."/>
            <person name="Townsend E.C."/>
            <person name="Alex Cheong J.Z."/>
            <person name="Salamzade R."/>
            <person name="Liu A."/>
            <person name="Sandstrom S."/>
            <person name="Davila E."/>
            <person name="Huang L."/>
            <person name="Xu K.H."/>
            <person name="Wu S.Y."/>
            <person name="Meudt J.J."/>
            <person name="Shanmuganayagam D."/>
            <person name="Gibson A.L.F."/>
            <person name="Kalan L.R."/>
        </authorList>
    </citation>
    <scope>NUCLEOTIDE SEQUENCE [LARGE SCALE GENOMIC DNA]</scope>
    <source>
        <strain evidence="10 11">LK2625</strain>
    </source>
</reference>
<gene>
    <name evidence="10" type="ORF">VVR66_03225</name>
</gene>
<organism evidence="10 11">
    <name type="scientific">Kocuria carniphila</name>
    <dbReference type="NCBI Taxonomy" id="262208"/>
    <lineage>
        <taxon>Bacteria</taxon>
        <taxon>Bacillati</taxon>
        <taxon>Actinomycetota</taxon>
        <taxon>Actinomycetes</taxon>
        <taxon>Micrococcales</taxon>
        <taxon>Micrococcaceae</taxon>
        <taxon>Kocuria</taxon>
    </lineage>
</organism>
<feature type="transmembrane region" description="Helical" evidence="9">
    <location>
        <begin position="372"/>
        <end position="390"/>
    </location>
</feature>
<dbReference type="InterPro" id="IPR002549">
    <property type="entry name" value="AI-2E-like"/>
</dbReference>
<keyword evidence="7 9" id="KW-0472">Membrane</keyword>
<evidence type="ECO:0000256" key="5">
    <source>
        <dbReference type="ARBA" id="ARBA00022692"/>
    </source>
</evidence>
<evidence type="ECO:0000256" key="1">
    <source>
        <dbReference type="ARBA" id="ARBA00004651"/>
    </source>
</evidence>
<protein>
    <submittedName>
        <fullName evidence="10">AI-2E family transporter</fullName>
    </submittedName>
</protein>
<evidence type="ECO:0000256" key="9">
    <source>
        <dbReference type="SAM" id="Phobius"/>
    </source>
</evidence>
<dbReference type="RefSeq" id="WP_368629296.1">
    <property type="nucleotide sequence ID" value="NZ_JAYWLU010000002.1"/>
</dbReference>
<sequence length="396" mass="42063">MTTPPLPPEKSSQRFRPSRHRFDVPPEPGITPGAAPAPRRAPWDKGLFAGGHPVQTGFFLTLGVGIALLGFYVLTNVGSLAGWVVTAAFIALGLDPIVRWLEARGLPRPLAVSIVILALALAMTAFIVLVVPRMVNQAQQFMDTIPQLVNQFMGSSFFEALDERFNIAATFEQTVASWRTQLSTNQDLLGGMFGSVVSVGGVVINAVTGTIIVMALSLYFLFSLPMAKAWGYRLAPASRRARVQRLGDQMINGVGNYVVGQACVAVINASVAFILMTVTGVPYATLLVLFVAVLAFIPLVGGVLAGILVTLFAILGGWDTVLPFALCYFAYLQIEAYFVSPRIMKRAVAVPGAVAVIAVAAGGALWGILGAVIAIPTAAAGLLLVREVFVPRQDAR</sequence>
<evidence type="ECO:0000256" key="6">
    <source>
        <dbReference type="ARBA" id="ARBA00022989"/>
    </source>
</evidence>
<name>A0ABV3UZ48_9MICC</name>
<proteinExistence type="inferred from homology"/>
<feature type="transmembrane region" description="Helical" evidence="9">
    <location>
        <begin position="254"/>
        <end position="275"/>
    </location>
</feature>
<comment type="subcellular location">
    <subcellularLocation>
        <location evidence="1">Cell membrane</location>
        <topology evidence="1">Multi-pass membrane protein</topology>
    </subcellularLocation>
</comment>
<dbReference type="PANTHER" id="PTHR21716">
    <property type="entry name" value="TRANSMEMBRANE PROTEIN"/>
    <property type="match status" value="1"/>
</dbReference>
<feature type="transmembrane region" description="Helical" evidence="9">
    <location>
        <begin position="80"/>
        <end position="98"/>
    </location>
</feature>
<evidence type="ECO:0000256" key="3">
    <source>
        <dbReference type="ARBA" id="ARBA00022448"/>
    </source>
</evidence>
<keyword evidence="5 9" id="KW-0812">Transmembrane</keyword>
<keyword evidence="4" id="KW-1003">Cell membrane</keyword>
<evidence type="ECO:0000256" key="7">
    <source>
        <dbReference type="ARBA" id="ARBA00023136"/>
    </source>
</evidence>
<comment type="similarity">
    <text evidence="2">Belongs to the autoinducer-2 exporter (AI-2E) (TC 2.A.86) family.</text>
</comment>
<dbReference type="PANTHER" id="PTHR21716:SF53">
    <property type="entry name" value="PERMEASE PERM-RELATED"/>
    <property type="match status" value="1"/>
</dbReference>
<feature type="transmembrane region" description="Helical" evidence="9">
    <location>
        <begin position="189"/>
        <end position="222"/>
    </location>
</feature>
<feature type="region of interest" description="Disordered" evidence="8">
    <location>
        <begin position="1"/>
        <end position="38"/>
    </location>
</feature>
<keyword evidence="11" id="KW-1185">Reference proteome</keyword>
<evidence type="ECO:0000313" key="10">
    <source>
        <dbReference type="EMBL" id="MEX3593722.1"/>
    </source>
</evidence>
<keyword evidence="6 9" id="KW-1133">Transmembrane helix</keyword>
<feature type="transmembrane region" description="Helical" evidence="9">
    <location>
        <begin position="287"/>
        <end position="315"/>
    </location>
</feature>
<dbReference type="Pfam" id="PF01594">
    <property type="entry name" value="AI-2E_transport"/>
    <property type="match status" value="1"/>
</dbReference>
<feature type="transmembrane region" description="Helical" evidence="9">
    <location>
        <begin position="54"/>
        <end position="73"/>
    </location>
</feature>
<accession>A0ABV3UZ48</accession>
<evidence type="ECO:0000256" key="4">
    <source>
        <dbReference type="ARBA" id="ARBA00022475"/>
    </source>
</evidence>
<feature type="transmembrane region" description="Helical" evidence="9">
    <location>
        <begin position="347"/>
        <end position="366"/>
    </location>
</feature>